<organism evidence="2 3">
    <name type="scientific">Mesorhizobium japonicum</name>
    <dbReference type="NCBI Taxonomy" id="2066070"/>
    <lineage>
        <taxon>Bacteria</taxon>
        <taxon>Pseudomonadati</taxon>
        <taxon>Pseudomonadota</taxon>
        <taxon>Alphaproteobacteria</taxon>
        <taxon>Hyphomicrobiales</taxon>
        <taxon>Phyllobacteriaceae</taxon>
        <taxon>Mesorhizobium</taxon>
    </lineage>
</organism>
<sequence length="339" mass="38007">MWAISNGTGFPAMGSWVQDKAANKIWLVCVKATFDILPDGTTRPSENQVPPFIQGQPLDGNYEKSLIYEADFFGVKPCTDVLVNGTAWAPRDRPTNELDVGFQVGPVQKRLRVFGNRWWTVNLAGHRVIANPDPFTKMPMRYEYAFGGWDRTASNPKDHRLEARNPVGQGFISNPNGCLGRPLPNIEDPASLVSSVASRPVPAGFNAIACHWSPRRELAGTYDEAWQKTRFPLWAEDLDPHYYCCAPPDQQVAGYLRGGEPVQIINLSPNGPIRFHLPRMVFGFTTRIKRETVHTRGTLATVILEPDSPRVVMAWQSSLVCNKDIDYLDQTSIRLKKLM</sequence>
<name>A0A3M9XHV5_9HYPH</name>
<gene>
    <name evidence="2" type="ORF">DNR46_03745</name>
</gene>
<comment type="caution">
    <text evidence="2">The sequence shown here is derived from an EMBL/GenBank/DDBJ whole genome shotgun (WGS) entry which is preliminary data.</text>
</comment>
<dbReference type="EMBL" id="QKOD01000001">
    <property type="protein sequence ID" value="RNJ46988.1"/>
    <property type="molecule type" value="Genomic_DNA"/>
</dbReference>
<dbReference type="AlphaFoldDB" id="A0A3M9XHV5"/>
<evidence type="ECO:0000259" key="1">
    <source>
        <dbReference type="Pfam" id="PF09937"/>
    </source>
</evidence>
<evidence type="ECO:0000313" key="3">
    <source>
        <dbReference type="Proteomes" id="UP000275436"/>
    </source>
</evidence>
<dbReference type="RefSeq" id="WP_123167059.1">
    <property type="nucleotide sequence ID" value="NZ_QKOD01000001.1"/>
</dbReference>
<reference evidence="2 3" key="1">
    <citation type="journal article" date="2018" name="Mol. Plant Microbe Interact.">
        <title>Taxonomically Different Co-Microsymbionts of a Relict Legume, Oxytropis popoviana, Have Complementary Sets of Symbiotic Genes and Together Increase the Efficiency of Plant Nodulation.</title>
        <authorList>
            <person name="Safronova V."/>
            <person name="Belimov A."/>
            <person name="Sazanova A."/>
            <person name="Chirak E."/>
            <person name="Verkhozina A."/>
            <person name="Kuznetsova I."/>
            <person name="Andronov E."/>
            <person name="Puhalsky J."/>
            <person name="Tikhonovich I."/>
        </authorList>
    </citation>
    <scope>NUCLEOTIDE SEQUENCE [LARGE SCALE GENOMIC DNA]</scope>
    <source>
        <strain evidence="2 3">Opo-235</strain>
    </source>
</reference>
<dbReference type="InterPro" id="IPR018683">
    <property type="entry name" value="DUF2169"/>
</dbReference>
<proteinExistence type="predicted"/>
<accession>A0A3M9XHV5</accession>
<feature type="domain" description="DUF2169" evidence="1">
    <location>
        <begin position="23"/>
        <end position="315"/>
    </location>
</feature>
<protein>
    <submittedName>
        <fullName evidence="2">DUF2169 domain-containing protein</fullName>
    </submittedName>
</protein>
<evidence type="ECO:0000313" key="2">
    <source>
        <dbReference type="EMBL" id="RNJ46988.1"/>
    </source>
</evidence>
<dbReference type="Proteomes" id="UP000275436">
    <property type="component" value="Unassembled WGS sequence"/>
</dbReference>
<dbReference type="Pfam" id="PF09937">
    <property type="entry name" value="DUF2169"/>
    <property type="match status" value="1"/>
</dbReference>